<evidence type="ECO:0000256" key="1">
    <source>
        <dbReference type="SAM" id="Phobius"/>
    </source>
</evidence>
<evidence type="ECO:0000259" key="2">
    <source>
        <dbReference type="Pfam" id="PF00892"/>
    </source>
</evidence>
<dbReference type="PANTHER" id="PTHR22911:SF103">
    <property type="entry name" value="BLR2811 PROTEIN"/>
    <property type="match status" value="1"/>
</dbReference>
<keyword evidence="4" id="KW-1185">Reference proteome</keyword>
<dbReference type="Pfam" id="PF00892">
    <property type="entry name" value="EamA"/>
    <property type="match status" value="2"/>
</dbReference>
<dbReference type="Proteomes" id="UP000297741">
    <property type="component" value="Unassembled WGS sequence"/>
</dbReference>
<keyword evidence="1" id="KW-1133">Transmembrane helix</keyword>
<organism evidence="3 4">
    <name type="scientific">Pseudotabrizicola sediminis</name>
    <dbReference type="NCBI Taxonomy" id="2486418"/>
    <lineage>
        <taxon>Bacteria</taxon>
        <taxon>Pseudomonadati</taxon>
        <taxon>Pseudomonadota</taxon>
        <taxon>Alphaproteobacteria</taxon>
        <taxon>Rhodobacterales</taxon>
        <taxon>Paracoccaceae</taxon>
        <taxon>Pseudotabrizicola</taxon>
    </lineage>
</organism>
<dbReference type="InterPro" id="IPR037185">
    <property type="entry name" value="EmrE-like"/>
</dbReference>
<keyword evidence="1" id="KW-0472">Membrane</keyword>
<dbReference type="SUPFAM" id="SSF103481">
    <property type="entry name" value="Multidrug resistance efflux transporter EmrE"/>
    <property type="match status" value="2"/>
</dbReference>
<dbReference type="InterPro" id="IPR000620">
    <property type="entry name" value="EamA_dom"/>
</dbReference>
<dbReference type="PANTHER" id="PTHR22911">
    <property type="entry name" value="ACYL-MALONYL CONDENSING ENZYME-RELATED"/>
    <property type="match status" value="1"/>
</dbReference>
<evidence type="ECO:0000313" key="4">
    <source>
        <dbReference type="Proteomes" id="UP000297741"/>
    </source>
</evidence>
<accession>A0ABY2KQ13</accession>
<gene>
    <name evidence="3" type="ORF">EEB11_04330</name>
</gene>
<dbReference type="EMBL" id="RPEM01000002">
    <property type="protein sequence ID" value="TGD44794.1"/>
    <property type="molecule type" value="Genomic_DNA"/>
</dbReference>
<feature type="transmembrane region" description="Helical" evidence="1">
    <location>
        <begin position="241"/>
        <end position="258"/>
    </location>
</feature>
<feature type="transmembrane region" description="Helical" evidence="1">
    <location>
        <begin position="75"/>
        <end position="94"/>
    </location>
</feature>
<evidence type="ECO:0000313" key="3">
    <source>
        <dbReference type="EMBL" id="TGD44794.1"/>
    </source>
</evidence>
<name>A0ABY2KQ13_9RHOB</name>
<keyword evidence="1" id="KW-0812">Transmembrane</keyword>
<protein>
    <submittedName>
        <fullName evidence="3">DMT family transporter</fullName>
    </submittedName>
</protein>
<feature type="transmembrane region" description="Helical" evidence="1">
    <location>
        <begin position="36"/>
        <end position="55"/>
    </location>
</feature>
<feature type="transmembrane region" description="Helical" evidence="1">
    <location>
        <begin position="126"/>
        <end position="145"/>
    </location>
</feature>
<feature type="domain" description="EamA" evidence="2">
    <location>
        <begin position="7"/>
        <end position="141"/>
    </location>
</feature>
<feature type="transmembrane region" description="Helical" evidence="1">
    <location>
        <begin position="100"/>
        <end position="119"/>
    </location>
</feature>
<comment type="caution">
    <text evidence="3">The sequence shown here is derived from an EMBL/GenBank/DDBJ whole genome shotgun (WGS) entry which is preliminary data.</text>
</comment>
<feature type="transmembrane region" description="Helical" evidence="1">
    <location>
        <begin position="211"/>
        <end position="229"/>
    </location>
</feature>
<sequence length="288" mass="31309">MSRNPRLGIWLMIAAVATFAAQDGFSRYLATEYNTLMVVMVRYWVFAGFVLLLALRRPEGMRTAVASRHMTAHVARALLLVGEICVIVWGYTLIGLIESHAVFAICPLLIAAFSGLILGERIIWQRWLAIGAGMVGVIVILRPGLGVFTPAALLPLASAVMFALYSILTRLTTRDEPTFASFFWPGVIGAGVMTVAGLPNWQPVSPADMPLLAIYTALSILSHWLLLKCYEQIEAARVQPYAYLQIVFVTLIGLTVYAETLSPLVALGAGIIIAAGIYALSLERVAKT</sequence>
<feature type="transmembrane region" description="Helical" evidence="1">
    <location>
        <begin position="180"/>
        <end position="199"/>
    </location>
</feature>
<proteinExistence type="predicted"/>
<feature type="transmembrane region" description="Helical" evidence="1">
    <location>
        <begin position="264"/>
        <end position="282"/>
    </location>
</feature>
<reference evidence="3 4" key="1">
    <citation type="submission" date="2018-11" db="EMBL/GenBank/DDBJ databases">
        <title>Tabrizicola sp. isolated from sediment of alpine lake.</title>
        <authorList>
            <person name="Liu Z."/>
        </authorList>
    </citation>
    <scope>NUCLEOTIDE SEQUENCE [LARGE SCALE GENOMIC DNA]</scope>
    <source>
        <strain evidence="3 4">DRYC-M-16</strain>
    </source>
</reference>
<dbReference type="RefSeq" id="WP_135429179.1">
    <property type="nucleotide sequence ID" value="NZ_RPEM01000002.1"/>
</dbReference>
<feature type="transmembrane region" description="Helical" evidence="1">
    <location>
        <begin position="151"/>
        <end position="168"/>
    </location>
</feature>
<dbReference type="Gene3D" id="1.10.3730.20">
    <property type="match status" value="1"/>
</dbReference>
<feature type="domain" description="EamA" evidence="2">
    <location>
        <begin position="151"/>
        <end position="275"/>
    </location>
</feature>